<protein>
    <submittedName>
        <fullName evidence="2">Chromate reductase</fullName>
    </submittedName>
</protein>
<dbReference type="GO" id="GO:0005829">
    <property type="term" value="C:cytosol"/>
    <property type="evidence" value="ECO:0007669"/>
    <property type="project" value="TreeGrafter"/>
</dbReference>
<dbReference type="Proteomes" id="UP000319818">
    <property type="component" value="Unassembled WGS sequence"/>
</dbReference>
<dbReference type="RefSeq" id="WP_170226009.1">
    <property type="nucleotide sequence ID" value="NZ_VFPH01000003.1"/>
</dbReference>
<organism evidence="2 3">
    <name type="scientific">Pseudonocardia cypriaca</name>
    <dbReference type="NCBI Taxonomy" id="882449"/>
    <lineage>
        <taxon>Bacteria</taxon>
        <taxon>Bacillati</taxon>
        <taxon>Actinomycetota</taxon>
        <taxon>Actinomycetes</taxon>
        <taxon>Pseudonocardiales</taxon>
        <taxon>Pseudonocardiaceae</taxon>
        <taxon>Pseudonocardia</taxon>
    </lineage>
</organism>
<dbReference type="InterPro" id="IPR005025">
    <property type="entry name" value="FMN_Rdtase-like_dom"/>
</dbReference>
<keyword evidence="3" id="KW-1185">Reference proteome</keyword>
<dbReference type="PANTHER" id="PTHR30543:SF21">
    <property type="entry name" value="NAD(P)H-DEPENDENT FMN REDUCTASE LOT6"/>
    <property type="match status" value="1"/>
</dbReference>
<feature type="domain" description="NADPH-dependent FMN reductase-like" evidence="1">
    <location>
        <begin position="4"/>
        <end position="146"/>
    </location>
</feature>
<accession>A0A543FQR8</accession>
<dbReference type="GO" id="GO:0010181">
    <property type="term" value="F:FMN binding"/>
    <property type="evidence" value="ECO:0007669"/>
    <property type="project" value="TreeGrafter"/>
</dbReference>
<dbReference type="Pfam" id="PF03358">
    <property type="entry name" value="FMN_red"/>
    <property type="match status" value="1"/>
</dbReference>
<dbReference type="AlphaFoldDB" id="A0A543FQR8"/>
<name>A0A543FQR8_9PSEU</name>
<dbReference type="PANTHER" id="PTHR30543">
    <property type="entry name" value="CHROMATE REDUCTASE"/>
    <property type="match status" value="1"/>
</dbReference>
<dbReference type="GO" id="GO:0016491">
    <property type="term" value="F:oxidoreductase activity"/>
    <property type="evidence" value="ECO:0007669"/>
    <property type="project" value="InterPro"/>
</dbReference>
<proteinExistence type="predicted"/>
<dbReference type="InterPro" id="IPR050712">
    <property type="entry name" value="NAD(P)H-dep_reductase"/>
</dbReference>
<dbReference type="Gene3D" id="3.40.50.360">
    <property type="match status" value="1"/>
</dbReference>
<comment type="caution">
    <text evidence="2">The sequence shown here is derived from an EMBL/GenBank/DDBJ whole genome shotgun (WGS) entry which is preliminary data.</text>
</comment>
<gene>
    <name evidence="2" type="ORF">FB388_7621</name>
</gene>
<evidence type="ECO:0000313" key="2">
    <source>
        <dbReference type="EMBL" id="TQM36167.1"/>
    </source>
</evidence>
<evidence type="ECO:0000259" key="1">
    <source>
        <dbReference type="Pfam" id="PF03358"/>
    </source>
</evidence>
<dbReference type="SUPFAM" id="SSF52218">
    <property type="entry name" value="Flavoproteins"/>
    <property type="match status" value="1"/>
</dbReference>
<sequence length="187" mass="19148">MGLRILAISGSLRADSVNTALLRAAAAVAADDTWVELWCGLSAIPPFNEDGEHDTPASVADMRAAIAGADALLISTPEYNGSIPGQLKNALDWASRPYGESVLTGKLVGVTSASPGDYGGAWAAEHLAKVLRIAGSEVLDPSFSLPLADQAFEPGADVFRDPAHSDALTDLVSALQSAARPALAVAG</sequence>
<reference evidence="2 3" key="1">
    <citation type="submission" date="2019-06" db="EMBL/GenBank/DDBJ databases">
        <title>Sequencing the genomes of 1000 actinobacteria strains.</title>
        <authorList>
            <person name="Klenk H.-P."/>
        </authorList>
    </citation>
    <scope>NUCLEOTIDE SEQUENCE [LARGE SCALE GENOMIC DNA]</scope>
    <source>
        <strain evidence="2 3">DSM 45511</strain>
    </source>
</reference>
<evidence type="ECO:0000313" key="3">
    <source>
        <dbReference type="Proteomes" id="UP000319818"/>
    </source>
</evidence>
<dbReference type="InterPro" id="IPR029039">
    <property type="entry name" value="Flavoprotein-like_sf"/>
</dbReference>
<dbReference type="EMBL" id="VFPH01000003">
    <property type="protein sequence ID" value="TQM36167.1"/>
    <property type="molecule type" value="Genomic_DNA"/>
</dbReference>